<dbReference type="GO" id="GO:0016328">
    <property type="term" value="C:lateral plasma membrane"/>
    <property type="evidence" value="ECO:0007669"/>
    <property type="project" value="TreeGrafter"/>
</dbReference>
<dbReference type="GO" id="GO:0070830">
    <property type="term" value="P:bicellular tight junction assembly"/>
    <property type="evidence" value="ECO:0007669"/>
    <property type="project" value="TreeGrafter"/>
</dbReference>
<comment type="similarity">
    <text evidence="1">Belongs to the TBCD family.</text>
</comment>
<keyword evidence="3" id="KW-0143">Chaperone</keyword>
<dbReference type="InterPro" id="IPR022577">
    <property type="entry name" value="TBCD_C"/>
</dbReference>
<name>A0A7R9ATP0_TIMSH</name>
<dbReference type="GO" id="GO:0007023">
    <property type="term" value="P:post-chaperonin tubulin folding pathway"/>
    <property type="evidence" value="ECO:0007669"/>
    <property type="project" value="InterPro"/>
</dbReference>
<dbReference type="Gene3D" id="1.25.10.10">
    <property type="entry name" value="Leucine-rich Repeat Variant"/>
    <property type="match status" value="2"/>
</dbReference>
<evidence type="ECO:0000256" key="3">
    <source>
        <dbReference type="ARBA" id="ARBA00023186"/>
    </source>
</evidence>
<dbReference type="PANTHER" id="PTHR12658">
    <property type="entry name" value="BETA-TUBULIN COFACTOR D"/>
    <property type="match status" value="1"/>
</dbReference>
<gene>
    <name evidence="6" type="ORF">TSIB3V08_LOCUS4611</name>
</gene>
<dbReference type="Pfam" id="PF25767">
    <property type="entry name" value="ARM_TBCD_2nd"/>
    <property type="match status" value="1"/>
</dbReference>
<evidence type="ECO:0000256" key="2">
    <source>
        <dbReference type="ARBA" id="ARBA00015003"/>
    </source>
</evidence>
<dbReference type="GO" id="GO:0007021">
    <property type="term" value="P:tubulin complex assembly"/>
    <property type="evidence" value="ECO:0007669"/>
    <property type="project" value="InterPro"/>
</dbReference>
<accession>A0A7R9ATP0</accession>
<dbReference type="GO" id="GO:0048487">
    <property type="term" value="F:beta-tubulin binding"/>
    <property type="evidence" value="ECO:0007669"/>
    <property type="project" value="InterPro"/>
</dbReference>
<dbReference type="InterPro" id="IPR011989">
    <property type="entry name" value="ARM-like"/>
</dbReference>
<dbReference type="InterPro" id="IPR016024">
    <property type="entry name" value="ARM-type_fold"/>
</dbReference>
<dbReference type="SUPFAM" id="SSF48371">
    <property type="entry name" value="ARM repeat"/>
    <property type="match status" value="2"/>
</dbReference>
<dbReference type="Pfam" id="PF23579">
    <property type="entry name" value="ARM_TBCD"/>
    <property type="match status" value="1"/>
</dbReference>
<evidence type="ECO:0000259" key="4">
    <source>
        <dbReference type="Pfam" id="PF12612"/>
    </source>
</evidence>
<dbReference type="GO" id="GO:0000226">
    <property type="term" value="P:microtubule cytoskeleton organization"/>
    <property type="evidence" value="ECO:0007669"/>
    <property type="project" value="TreeGrafter"/>
</dbReference>
<dbReference type="InterPro" id="IPR058033">
    <property type="entry name" value="ARM_TBCD_2nd"/>
</dbReference>
<dbReference type="InterPro" id="IPR033162">
    <property type="entry name" value="TBCD"/>
</dbReference>
<organism evidence="6">
    <name type="scientific">Timema shepardi</name>
    <name type="common">Walking stick</name>
    <dbReference type="NCBI Taxonomy" id="629360"/>
    <lineage>
        <taxon>Eukaryota</taxon>
        <taxon>Metazoa</taxon>
        <taxon>Ecdysozoa</taxon>
        <taxon>Arthropoda</taxon>
        <taxon>Hexapoda</taxon>
        <taxon>Insecta</taxon>
        <taxon>Pterygota</taxon>
        <taxon>Neoptera</taxon>
        <taxon>Polyneoptera</taxon>
        <taxon>Phasmatodea</taxon>
        <taxon>Timematodea</taxon>
        <taxon>Timematoidea</taxon>
        <taxon>Timematidae</taxon>
        <taxon>Timema</taxon>
    </lineage>
</organism>
<dbReference type="EMBL" id="OC001677">
    <property type="protein sequence ID" value="CAD7260429.1"/>
    <property type="molecule type" value="Genomic_DNA"/>
</dbReference>
<dbReference type="GO" id="GO:0034333">
    <property type="term" value="P:adherens junction assembly"/>
    <property type="evidence" value="ECO:0007669"/>
    <property type="project" value="TreeGrafter"/>
</dbReference>
<evidence type="ECO:0000256" key="1">
    <source>
        <dbReference type="ARBA" id="ARBA00006853"/>
    </source>
</evidence>
<evidence type="ECO:0000313" key="6">
    <source>
        <dbReference type="EMBL" id="CAD7260429.1"/>
    </source>
</evidence>
<protein>
    <recommendedName>
        <fullName evidence="2">Tubulin-specific chaperone D</fullName>
    </recommendedName>
</protein>
<sequence length="1187" mass="134355">MDTNIPCEVNPDQKILNNIGLVCASNAFREKDEVLNMINNLGTVYNDPVKSENSYECFWKVLTIYQEQPKVLDQHLDEILDKLTDYVRSEKFEVKLKSEACKYLYVVMKVRRYKVIVKRLPHEVTDLPLILELLQSPQFGDEDWQARHVLLLWLSIVILLPFPMAHFEGQDMVQDPLVERILALVKKYLMTNNLYNVAAFLASQFVMRSDIKDIHLKLFLDWAREIIIDTETNESQKAYSMSAIASILKHAKREDILPHIGLLTEPKVLSSFQDSTSSLFRKYGMKALQRIGLTFLKPQIPTWRYQRGCRSLMVNMNAAGDLTNSIISNQSPLTNGRKESHIVTEMPKDQEQHDIEVPEEIEDILHNLLTGLNDTDTIIRWSAAKGIGRITERLPQAMANEVVGMVLEVFNSREQFNAWHGGCLALAQLGNRGLLLPSRLKDVVPVILKALLFDEVKCYASVGDHIRDAACYVCWSLARAFDKNVVQPYVKTIASQLLIVAVFDREVHCRRAASAAFQENVGRQGSFPHGIDIVNKADYLAVGVRSNAFLKVSKFVGQFEEYTLSLINHLVEKKVGHWDPELRVLASKALNNLTEYAPQYMAKTVVVQLLEFTSNMDLNIRSGAVRALAEVIYALSVHFKKSNMSLIDALGVDIIKEIEGLYSKFSDRRQFRGMGGDIMKEVCCHLIKNCSQASLPFHGHTIIVSWVRLVEDCLGNELVPVRDAAVSAVNSLFTEYFKSDPPQYPEYFIFDPALGNIAKRYAEKLQSNSQVLRSGYAMALGNLPNFMLINHLQLVISSLTQCTVITPSTAKWTDSRRDALAAIRIVCAAANVCETSPDYLEKLFNCFLTALQDYTITTRGDVGALVRMEAVTCLHFLTVEVALKAPSFLEPLLVQKIIGNIIQQAGDKIDRVRAHAGLILAKLIHNEPKIPHIPFHGWIEKVFPNRDCKEINWNGIAETFPRLIQLLLCPPYTDHLLLGFILNIGGITETNVKVASSCFFEYLRISCTPLNQDIIASRILHTFQSYQHNDRVTQPMLNFLDHLLSSGCFVPFKENLGSNFPTELFKLLKVESRKCQEMNKLMALVRIYCHYIPLSMYPEVSGSALTELSRYLCHRFLFVRKNAATNMYETLLMYGDQSLIPENNLSEVLAILGDTEWDKEVGILRPIRNKLCQMMGVPAPVVAKTNT</sequence>
<evidence type="ECO:0000259" key="5">
    <source>
        <dbReference type="Pfam" id="PF25767"/>
    </source>
</evidence>
<dbReference type="PANTHER" id="PTHR12658:SF0">
    <property type="entry name" value="TUBULIN-SPECIFIC CHAPERONE D"/>
    <property type="match status" value="1"/>
</dbReference>
<dbReference type="AlphaFoldDB" id="A0A7R9ATP0"/>
<proteinExistence type="inferred from homology"/>
<dbReference type="Pfam" id="PF12612">
    <property type="entry name" value="TFCD_C"/>
    <property type="match status" value="1"/>
</dbReference>
<feature type="domain" description="Tubulin-folding cofactor D ARM repeats" evidence="5">
    <location>
        <begin position="280"/>
        <end position="531"/>
    </location>
</feature>
<reference evidence="6" key="1">
    <citation type="submission" date="2020-11" db="EMBL/GenBank/DDBJ databases">
        <authorList>
            <person name="Tran Van P."/>
        </authorList>
    </citation>
    <scope>NUCLEOTIDE SEQUENCE</scope>
</reference>
<feature type="domain" description="Tubulin-folding cofactor D C-terminal" evidence="4">
    <location>
        <begin position="895"/>
        <end position="1080"/>
    </location>
</feature>
<dbReference type="GO" id="GO:0005096">
    <property type="term" value="F:GTPase activator activity"/>
    <property type="evidence" value="ECO:0007669"/>
    <property type="project" value="InterPro"/>
</dbReference>